<feature type="transmembrane region" description="Helical" evidence="7">
    <location>
        <begin position="210"/>
        <end position="229"/>
    </location>
</feature>
<dbReference type="KEGG" id="ngk:NGK_0125"/>
<gene>
    <name evidence="8" type="ordered locus">NGK_0125</name>
</gene>
<feature type="transmembrane region" description="Helical" evidence="7">
    <location>
        <begin position="444"/>
        <end position="463"/>
    </location>
</feature>
<evidence type="ECO:0000256" key="1">
    <source>
        <dbReference type="ARBA" id="ARBA00004651"/>
    </source>
</evidence>
<dbReference type="InterPro" id="IPR050833">
    <property type="entry name" value="Poly_Biosynth_Transport"/>
</dbReference>
<accession>B4RQ11</accession>
<feature type="transmembrane region" description="Helical" evidence="7">
    <location>
        <begin position="419"/>
        <end position="438"/>
    </location>
</feature>
<keyword evidence="5 7" id="KW-0472">Membrane</keyword>
<dbReference type="GO" id="GO:0005886">
    <property type="term" value="C:plasma membrane"/>
    <property type="evidence" value="ECO:0007669"/>
    <property type="project" value="UniProtKB-SubCell"/>
</dbReference>
<sequence length="536" mass="58240">MPPFCYIITPIKNGPFRPPPARKSATRTAAPRRQPRRPESRQIPIKKGFRRHRQHHAAARTSKMDTKEILGYAAGSIGSAVLAVIILPLLSWYFPADDIGRIVLMQTAAGLTVSVLCLGLDQAYVREYYAAADKDTLFKTLFLPPLLFSAAIAALLLSRPSLPSEILFSLDDAAAGIGLVLFELSFLPIRFLLLVLRMEGRALAFSSAQLVPKLAILLLLPLTVGLLHFPANTAVLTTVYALANLAAAAFLLFQNRCRLKAVRRAPFSPAVLHRGLRYGIPLALSSLAYWGLASADRLFLKKYAGLEQLGVYSMGISFGGAALLLQSIFSTVWTPYIFRAIEENATPARLSATAESAAALLASALCLTGIFSPLASLLLPENYAAVRFTVVSCMLPPLFYTLTEISGIGLNVVRKTRPIALATLGALAANLLLLGLAVPSGGTRGAAVACAASFWLFFVFKTESSCRLWQPLKRLPLYMHTLFCLASSAAYTCFGTPANYPLFAGVWAAYLAGCILRHRKNLHKLFHYLKKQGFPL</sequence>
<proteinExistence type="predicted"/>
<evidence type="ECO:0000256" key="5">
    <source>
        <dbReference type="ARBA" id="ARBA00023136"/>
    </source>
</evidence>
<feature type="transmembrane region" description="Helical" evidence="7">
    <location>
        <begin position="312"/>
        <end position="338"/>
    </location>
</feature>
<evidence type="ECO:0000256" key="2">
    <source>
        <dbReference type="ARBA" id="ARBA00022475"/>
    </source>
</evidence>
<dbReference type="EMBL" id="CP001050">
    <property type="protein sequence ID" value="ACF28823.1"/>
    <property type="molecule type" value="Genomic_DNA"/>
</dbReference>
<keyword evidence="2" id="KW-1003">Cell membrane</keyword>
<feature type="transmembrane region" description="Helical" evidence="7">
    <location>
        <begin position="358"/>
        <end position="379"/>
    </location>
</feature>
<evidence type="ECO:0000313" key="8">
    <source>
        <dbReference type="EMBL" id="ACF28823.1"/>
    </source>
</evidence>
<feature type="transmembrane region" description="Helical" evidence="7">
    <location>
        <begin position="69"/>
        <end position="93"/>
    </location>
</feature>
<dbReference type="HOGENOM" id="CLU_022017_7_5_4"/>
<feature type="transmembrane region" description="Helical" evidence="7">
    <location>
        <begin position="475"/>
        <end position="492"/>
    </location>
</feature>
<evidence type="ECO:0000313" key="9">
    <source>
        <dbReference type="Proteomes" id="UP000002564"/>
    </source>
</evidence>
<comment type="subcellular location">
    <subcellularLocation>
        <location evidence="1">Cell membrane</location>
        <topology evidence="1">Multi-pass membrane protein</topology>
    </subcellularLocation>
</comment>
<dbReference type="PANTHER" id="PTHR30250:SF11">
    <property type="entry name" value="O-ANTIGEN TRANSPORTER-RELATED"/>
    <property type="match status" value="1"/>
</dbReference>
<keyword evidence="4 7" id="KW-1133">Transmembrane helix</keyword>
<dbReference type="Pfam" id="PF13440">
    <property type="entry name" value="Polysacc_synt_3"/>
    <property type="match status" value="1"/>
</dbReference>
<keyword evidence="3 7" id="KW-0812">Transmembrane</keyword>
<feature type="transmembrane region" description="Helical" evidence="7">
    <location>
        <begin position="99"/>
        <end position="120"/>
    </location>
</feature>
<dbReference type="AlphaFoldDB" id="B4RQ11"/>
<feature type="transmembrane region" description="Helical" evidence="7">
    <location>
        <begin position="141"/>
        <end position="162"/>
    </location>
</feature>
<feature type="transmembrane region" description="Helical" evidence="7">
    <location>
        <begin position="275"/>
        <end position="292"/>
    </location>
</feature>
<evidence type="ECO:0000256" key="6">
    <source>
        <dbReference type="SAM" id="MobiDB-lite"/>
    </source>
</evidence>
<feature type="transmembrane region" description="Helical" evidence="7">
    <location>
        <begin position="235"/>
        <end position="254"/>
    </location>
</feature>
<feature type="transmembrane region" description="Helical" evidence="7">
    <location>
        <begin position="385"/>
        <end position="407"/>
    </location>
</feature>
<dbReference type="PANTHER" id="PTHR30250">
    <property type="entry name" value="PST FAMILY PREDICTED COLANIC ACID TRANSPORTER"/>
    <property type="match status" value="1"/>
</dbReference>
<feature type="transmembrane region" description="Helical" evidence="7">
    <location>
        <begin position="174"/>
        <end position="198"/>
    </location>
</feature>
<evidence type="ECO:0000256" key="7">
    <source>
        <dbReference type="SAM" id="Phobius"/>
    </source>
</evidence>
<organism evidence="8 9">
    <name type="scientific">Neisseria gonorrhoeae (strain NCCP11945)</name>
    <dbReference type="NCBI Taxonomy" id="521006"/>
    <lineage>
        <taxon>Bacteria</taxon>
        <taxon>Pseudomonadati</taxon>
        <taxon>Pseudomonadota</taxon>
        <taxon>Betaproteobacteria</taxon>
        <taxon>Neisseriales</taxon>
        <taxon>Neisseriaceae</taxon>
        <taxon>Neisseria</taxon>
    </lineage>
</organism>
<name>B4RQ11_NEIG2</name>
<feature type="region of interest" description="Disordered" evidence="6">
    <location>
        <begin position="10"/>
        <end position="60"/>
    </location>
</feature>
<evidence type="ECO:0000256" key="4">
    <source>
        <dbReference type="ARBA" id="ARBA00022989"/>
    </source>
</evidence>
<reference evidence="8 9" key="1">
    <citation type="journal article" date="2008" name="J. Bacteriol.">
        <title>Complete genome sequence of Neisseria gonorrhoeae NCCP11945.</title>
        <authorList>
            <person name="Chung G.T."/>
            <person name="Yoo J.S."/>
            <person name="Oh H.B."/>
            <person name="Lee Y.S."/>
            <person name="Cha S.H."/>
            <person name="Kim S.J."/>
            <person name="Yoo C.K."/>
        </authorList>
    </citation>
    <scope>NUCLEOTIDE SEQUENCE [LARGE SCALE GENOMIC DNA]</scope>
    <source>
        <strain evidence="8 9">NCCP11945</strain>
    </source>
</reference>
<feature type="compositionally biased region" description="Basic residues" evidence="6">
    <location>
        <begin position="47"/>
        <end position="58"/>
    </location>
</feature>
<dbReference type="Proteomes" id="UP000002564">
    <property type="component" value="Chromosome"/>
</dbReference>
<evidence type="ECO:0000256" key="3">
    <source>
        <dbReference type="ARBA" id="ARBA00022692"/>
    </source>
</evidence>
<protein>
    <submittedName>
        <fullName evidence="8">Lipopolysaccharide biosynthesis translocase</fullName>
    </submittedName>
</protein>